<dbReference type="InterPro" id="IPR011006">
    <property type="entry name" value="CheY-like_superfamily"/>
</dbReference>
<feature type="region of interest" description="Disordered" evidence="6">
    <location>
        <begin position="1"/>
        <end position="20"/>
    </location>
</feature>
<dbReference type="EC" id="2.7.13.3" evidence="2"/>
<dbReference type="InterPro" id="IPR036890">
    <property type="entry name" value="HATPase_C_sf"/>
</dbReference>
<dbReference type="PROSITE" id="PS50112">
    <property type="entry name" value="PAS"/>
    <property type="match status" value="1"/>
</dbReference>
<keyword evidence="10" id="KW-0067">ATP-binding</keyword>
<dbReference type="CDD" id="cd00130">
    <property type="entry name" value="PAS"/>
    <property type="match status" value="1"/>
</dbReference>
<proteinExistence type="predicted"/>
<dbReference type="Pfam" id="PF08448">
    <property type="entry name" value="PAS_4"/>
    <property type="match status" value="1"/>
</dbReference>
<dbReference type="GO" id="GO:0005524">
    <property type="term" value="F:ATP binding"/>
    <property type="evidence" value="ECO:0007669"/>
    <property type="project" value="UniProtKB-KW"/>
</dbReference>
<dbReference type="NCBIfam" id="TIGR00229">
    <property type="entry name" value="sensory_box"/>
    <property type="match status" value="1"/>
</dbReference>
<dbReference type="InterPro" id="IPR001789">
    <property type="entry name" value="Sig_transdc_resp-reg_receiver"/>
</dbReference>
<dbReference type="InterPro" id="IPR036097">
    <property type="entry name" value="HisK_dim/P_sf"/>
</dbReference>
<dbReference type="PROSITE" id="PS50109">
    <property type="entry name" value="HIS_KIN"/>
    <property type="match status" value="1"/>
</dbReference>
<dbReference type="Pfam" id="PF00512">
    <property type="entry name" value="HisKA"/>
    <property type="match status" value="1"/>
</dbReference>
<dbReference type="SUPFAM" id="SSF55785">
    <property type="entry name" value="PYP-like sensor domain (PAS domain)"/>
    <property type="match status" value="1"/>
</dbReference>
<dbReference type="CDD" id="cd00082">
    <property type="entry name" value="HisKA"/>
    <property type="match status" value="1"/>
</dbReference>
<dbReference type="SMART" id="SM00388">
    <property type="entry name" value="HisKA"/>
    <property type="match status" value="1"/>
</dbReference>
<dbReference type="Pfam" id="PF02518">
    <property type="entry name" value="HATPase_c"/>
    <property type="match status" value="1"/>
</dbReference>
<accession>A0ABY4ZS40</accession>
<dbReference type="Gene3D" id="3.40.50.2300">
    <property type="match status" value="1"/>
</dbReference>
<evidence type="ECO:0000256" key="1">
    <source>
        <dbReference type="ARBA" id="ARBA00000085"/>
    </source>
</evidence>
<keyword evidence="11" id="KW-1185">Reference proteome</keyword>
<feature type="domain" description="PAS" evidence="9">
    <location>
        <begin position="28"/>
        <end position="99"/>
    </location>
</feature>
<gene>
    <name evidence="10" type="ORF">MZV50_24300</name>
</gene>
<dbReference type="InterPro" id="IPR000014">
    <property type="entry name" value="PAS"/>
</dbReference>
<evidence type="ECO:0000256" key="3">
    <source>
        <dbReference type="ARBA" id="ARBA00022553"/>
    </source>
</evidence>
<evidence type="ECO:0000313" key="11">
    <source>
        <dbReference type="Proteomes" id="UP001057520"/>
    </source>
</evidence>
<keyword evidence="4" id="KW-0902">Two-component regulatory system</keyword>
<evidence type="ECO:0000256" key="2">
    <source>
        <dbReference type="ARBA" id="ARBA00012438"/>
    </source>
</evidence>
<evidence type="ECO:0000313" key="10">
    <source>
        <dbReference type="EMBL" id="USQ95627.1"/>
    </source>
</evidence>
<dbReference type="Gene3D" id="1.10.287.130">
    <property type="match status" value="1"/>
</dbReference>
<dbReference type="SUPFAM" id="SSF55874">
    <property type="entry name" value="ATPase domain of HSP90 chaperone/DNA topoisomerase II/histidine kinase"/>
    <property type="match status" value="1"/>
</dbReference>
<reference evidence="10 11" key="1">
    <citation type="submission" date="2022-04" db="EMBL/GenBank/DDBJ databases">
        <title>Genome sequence of soybean root-associated Caulobacter segnis RL271.</title>
        <authorList>
            <person name="Longley R."/>
            <person name="Bonito G."/>
            <person name="Trigodet F."/>
            <person name="Crosson S."/>
            <person name="Fiebig A."/>
        </authorList>
    </citation>
    <scope>NUCLEOTIDE SEQUENCE [LARGE SCALE GENOMIC DNA]</scope>
    <source>
        <strain evidence="10 11">RL271</strain>
    </source>
</reference>
<dbReference type="PANTHER" id="PTHR45339:SF1">
    <property type="entry name" value="HYBRID SIGNAL TRANSDUCTION HISTIDINE KINASE J"/>
    <property type="match status" value="1"/>
</dbReference>
<dbReference type="InterPro" id="IPR005467">
    <property type="entry name" value="His_kinase_dom"/>
</dbReference>
<organism evidence="10 11">
    <name type="scientific">Caulobacter segnis</name>
    <dbReference type="NCBI Taxonomy" id="88688"/>
    <lineage>
        <taxon>Bacteria</taxon>
        <taxon>Pseudomonadati</taxon>
        <taxon>Pseudomonadota</taxon>
        <taxon>Alphaproteobacteria</taxon>
        <taxon>Caulobacterales</taxon>
        <taxon>Caulobacteraceae</taxon>
        <taxon>Caulobacter</taxon>
    </lineage>
</organism>
<dbReference type="InterPro" id="IPR013656">
    <property type="entry name" value="PAS_4"/>
</dbReference>
<dbReference type="SMART" id="SM00387">
    <property type="entry name" value="HATPase_c"/>
    <property type="match status" value="1"/>
</dbReference>
<dbReference type="Proteomes" id="UP001057520">
    <property type="component" value="Chromosome"/>
</dbReference>
<dbReference type="SUPFAM" id="SSF47384">
    <property type="entry name" value="Homodimeric domain of signal transducing histidine kinase"/>
    <property type="match status" value="1"/>
</dbReference>
<feature type="domain" description="Response regulatory" evidence="8">
    <location>
        <begin position="415"/>
        <end position="534"/>
    </location>
</feature>
<dbReference type="Gene3D" id="3.30.450.20">
    <property type="entry name" value="PAS domain"/>
    <property type="match status" value="1"/>
</dbReference>
<keyword evidence="10" id="KW-0547">Nucleotide-binding</keyword>
<evidence type="ECO:0000259" key="8">
    <source>
        <dbReference type="PROSITE" id="PS50110"/>
    </source>
</evidence>
<dbReference type="EMBL" id="CP096040">
    <property type="protein sequence ID" value="USQ95627.1"/>
    <property type="molecule type" value="Genomic_DNA"/>
</dbReference>
<dbReference type="InterPro" id="IPR003594">
    <property type="entry name" value="HATPase_dom"/>
</dbReference>
<evidence type="ECO:0000256" key="5">
    <source>
        <dbReference type="PROSITE-ProRule" id="PRU00169"/>
    </source>
</evidence>
<dbReference type="Gene3D" id="3.30.565.10">
    <property type="entry name" value="Histidine kinase-like ATPase, C-terminal domain"/>
    <property type="match status" value="1"/>
</dbReference>
<evidence type="ECO:0000256" key="6">
    <source>
        <dbReference type="SAM" id="MobiDB-lite"/>
    </source>
</evidence>
<dbReference type="Pfam" id="PF00072">
    <property type="entry name" value="Response_reg"/>
    <property type="match status" value="1"/>
</dbReference>
<dbReference type="InterPro" id="IPR004358">
    <property type="entry name" value="Sig_transdc_His_kin-like_C"/>
</dbReference>
<dbReference type="CDD" id="cd16922">
    <property type="entry name" value="HATPase_EvgS-ArcB-TorS-like"/>
    <property type="match status" value="1"/>
</dbReference>
<dbReference type="PROSITE" id="PS50110">
    <property type="entry name" value="RESPONSE_REGULATORY"/>
    <property type="match status" value="1"/>
</dbReference>
<comment type="catalytic activity">
    <reaction evidence="1">
        <text>ATP + protein L-histidine = ADP + protein N-phospho-L-histidine.</text>
        <dbReference type="EC" id="2.7.13.3"/>
    </reaction>
</comment>
<name>A0ABY4ZS40_9CAUL</name>
<dbReference type="InterPro" id="IPR035965">
    <property type="entry name" value="PAS-like_dom_sf"/>
</dbReference>
<feature type="modified residue" description="4-aspartylphosphate" evidence="5">
    <location>
        <position position="463"/>
    </location>
</feature>
<sequence length="550" mass="58239">MASDEHAPPGRDPAVAADASHPTKALHSRAFLDAVVESVPAMLVVKNGKDGRFVLVNRAGEELLGVPREALIGRNDADFFPADQAAFFAEMDRKVLDSDRVWVIDEEPLQTPHNGDRWLQTKKIAIPGEGDEKLLLIISEDITERKASAAALEAAVQNAQAASIAKTEFLANMSHEIRTPLNGVLGMAQVLAQTELTARQREMMDVILNSGRVLNALLSDILDLAKVETGEVELETVPFNLRGGLTAAAATFEGLAHQKGLTFSLDFAPGFHDRVTGDALKLGQIVNNLISNAVKFTSEGAVAVRAATRVVDETAIELTVEVQDSGEGFTPEVQASLFERFVQGDGSITRRFGGSGLGLNIALRFAKLMDGDITCQSTLGEGATFRFTARLAPALAEAPTPVRRAMPAPSSERLRVLLAEDHPTNQRVVELMLGETADLVVAENGALALEAFAGHPFDVVLMDTQMPVMDGLTAIRAIRAREQAGGGGGRIPIISLTANAMPHQVEAALEAGADLHLAKPITVAALFESIAAAADLAAQAGEAGDRLAGS</sequence>
<evidence type="ECO:0000259" key="9">
    <source>
        <dbReference type="PROSITE" id="PS50112"/>
    </source>
</evidence>
<protein>
    <recommendedName>
        <fullName evidence="2">histidine kinase</fullName>
        <ecNumber evidence="2">2.7.13.3</ecNumber>
    </recommendedName>
</protein>
<evidence type="ECO:0000259" key="7">
    <source>
        <dbReference type="PROSITE" id="PS50109"/>
    </source>
</evidence>
<dbReference type="SUPFAM" id="SSF52172">
    <property type="entry name" value="CheY-like"/>
    <property type="match status" value="1"/>
</dbReference>
<dbReference type="SMART" id="SM00091">
    <property type="entry name" value="PAS"/>
    <property type="match status" value="1"/>
</dbReference>
<keyword evidence="3 5" id="KW-0597">Phosphoprotein</keyword>
<dbReference type="InterPro" id="IPR003661">
    <property type="entry name" value="HisK_dim/P_dom"/>
</dbReference>
<dbReference type="SMART" id="SM00448">
    <property type="entry name" value="REC"/>
    <property type="match status" value="1"/>
</dbReference>
<dbReference type="PANTHER" id="PTHR45339">
    <property type="entry name" value="HYBRID SIGNAL TRANSDUCTION HISTIDINE KINASE J"/>
    <property type="match status" value="1"/>
</dbReference>
<evidence type="ECO:0000256" key="4">
    <source>
        <dbReference type="ARBA" id="ARBA00023012"/>
    </source>
</evidence>
<dbReference type="CDD" id="cd17546">
    <property type="entry name" value="REC_hyHK_CKI1_RcsC-like"/>
    <property type="match status" value="1"/>
</dbReference>
<feature type="domain" description="Histidine kinase" evidence="7">
    <location>
        <begin position="172"/>
        <end position="393"/>
    </location>
</feature>
<dbReference type="PRINTS" id="PR00344">
    <property type="entry name" value="BCTRLSENSOR"/>
</dbReference>